<accession>A0A829HDH2</accession>
<reference evidence="1 2" key="1">
    <citation type="submission" date="2013-06" db="EMBL/GenBank/DDBJ databases">
        <title>The Genome Sequence of Acinetobacter gyllenbergii CIP 110306.</title>
        <authorList>
            <consortium name="The Broad Institute Genome Sequencing Platform"/>
            <consortium name="The Broad Institute Genome Sequencing Center for Infectious Disease"/>
            <person name="Cerqueira G."/>
            <person name="Feldgarden M."/>
            <person name="Courvalin P."/>
            <person name="Perichon B."/>
            <person name="Grillot-Courvalin C."/>
            <person name="Clermont D."/>
            <person name="Rocha E."/>
            <person name="Yoon E.-J."/>
            <person name="Nemec A."/>
            <person name="Young S.K."/>
            <person name="Zeng Q."/>
            <person name="Gargeya S."/>
            <person name="Fitzgerald M."/>
            <person name="Abouelleil A."/>
            <person name="Alvarado L."/>
            <person name="Berlin A.M."/>
            <person name="Chapman S.B."/>
            <person name="Dewar J."/>
            <person name="Goldberg J."/>
            <person name="Griggs A."/>
            <person name="Gujja S."/>
            <person name="Hansen M."/>
            <person name="Howarth C."/>
            <person name="Imamovic A."/>
            <person name="Larimer J."/>
            <person name="McCowan C."/>
            <person name="Murphy C."/>
            <person name="Pearson M."/>
            <person name="Priest M."/>
            <person name="Roberts A."/>
            <person name="Saif S."/>
            <person name="Shea T."/>
            <person name="Sykes S."/>
            <person name="Wortman J."/>
            <person name="Nusbaum C."/>
            <person name="Birren B."/>
        </authorList>
    </citation>
    <scope>NUCLEOTIDE SEQUENCE [LARGE SCALE GENOMIC DNA]</scope>
    <source>
        <strain evidence="1 2">CIP 110306</strain>
    </source>
</reference>
<dbReference type="EMBL" id="ATGG01000061">
    <property type="protein sequence ID" value="EPF69505.1"/>
    <property type="molecule type" value="Genomic_DNA"/>
</dbReference>
<gene>
    <name evidence="1" type="ORF">F957_04076</name>
</gene>
<organism evidence="1 2">
    <name type="scientific">Acinetobacter gyllenbergii CIP 110306 = MTCC 11365</name>
    <dbReference type="NCBI Taxonomy" id="1217657"/>
    <lineage>
        <taxon>Bacteria</taxon>
        <taxon>Pseudomonadati</taxon>
        <taxon>Pseudomonadota</taxon>
        <taxon>Gammaproteobacteria</taxon>
        <taxon>Moraxellales</taxon>
        <taxon>Moraxellaceae</taxon>
        <taxon>Acinetobacter</taxon>
    </lineage>
</organism>
<evidence type="ECO:0000313" key="1">
    <source>
        <dbReference type="EMBL" id="EPF69505.1"/>
    </source>
</evidence>
<proteinExistence type="predicted"/>
<dbReference type="AlphaFoldDB" id="A0A829HDH2"/>
<keyword evidence="2" id="KW-1185">Reference proteome</keyword>
<comment type="caution">
    <text evidence="1">The sequence shown here is derived from an EMBL/GenBank/DDBJ whole genome shotgun (WGS) entry which is preliminary data.</text>
</comment>
<name>A0A829HDH2_9GAMM</name>
<protein>
    <submittedName>
        <fullName evidence="1">Uncharacterized protein</fullName>
    </submittedName>
</protein>
<evidence type="ECO:0000313" key="2">
    <source>
        <dbReference type="Proteomes" id="UP000014523"/>
    </source>
</evidence>
<dbReference type="Proteomes" id="UP000014523">
    <property type="component" value="Unassembled WGS sequence"/>
</dbReference>
<sequence length="40" mass="4705">MPMEYKKLPQSIQQRLGQKQARIDEVGMSSANICYMKIWC</sequence>